<dbReference type="GO" id="GO:0008260">
    <property type="term" value="F:succinyl-CoA:3-oxo-acid CoA-transferase activity"/>
    <property type="evidence" value="ECO:0007669"/>
    <property type="project" value="UniProtKB-EC"/>
</dbReference>
<evidence type="ECO:0000256" key="1">
    <source>
        <dbReference type="ARBA" id="ARBA00007154"/>
    </source>
</evidence>
<protein>
    <recommendedName>
        <fullName evidence="3">Succinyl-CoA:3-ketoacid-coenzyme A transferase</fullName>
        <ecNumber evidence="3">2.8.3.5</ecNumber>
    </recommendedName>
</protein>
<comment type="catalytic activity">
    <reaction evidence="3">
        <text>a 3-oxo acid + succinyl-CoA = a 3-oxoacyl-CoA + succinate</text>
        <dbReference type="Rhea" id="RHEA:24564"/>
        <dbReference type="ChEBI" id="CHEBI:30031"/>
        <dbReference type="ChEBI" id="CHEBI:35973"/>
        <dbReference type="ChEBI" id="CHEBI:57292"/>
        <dbReference type="ChEBI" id="CHEBI:90726"/>
        <dbReference type="EC" id="2.8.3.5"/>
    </reaction>
</comment>
<dbReference type="SMART" id="SM00882">
    <property type="entry name" value="CoA_trans"/>
    <property type="match status" value="2"/>
</dbReference>
<name>A0A0F8AX15_CERFI</name>
<dbReference type="UniPathway" id="UPA00929">
    <property type="reaction ID" value="UER00894"/>
</dbReference>
<dbReference type="PANTHER" id="PTHR13707">
    <property type="entry name" value="KETOACID-COENZYME A TRANSFERASE"/>
    <property type="match status" value="1"/>
</dbReference>
<dbReference type="PANTHER" id="PTHR13707:SF23">
    <property type="entry name" value="SUCCINYL-COA:3-KETOACID-COENZYME A TRANSFERASE"/>
    <property type="match status" value="1"/>
</dbReference>
<dbReference type="PIRSF" id="PIRSF000858">
    <property type="entry name" value="SCOT-t"/>
    <property type="match status" value="1"/>
</dbReference>
<dbReference type="Gene3D" id="3.40.1080.10">
    <property type="entry name" value="Glutaconate Coenzyme A-transferase"/>
    <property type="match status" value="2"/>
</dbReference>
<dbReference type="NCBIfam" id="TIGR02428">
    <property type="entry name" value="pcaJ_scoB_fam"/>
    <property type="match status" value="1"/>
</dbReference>
<dbReference type="InterPro" id="IPR012791">
    <property type="entry name" value="3-oxoacid_CoA-transf_B"/>
</dbReference>
<dbReference type="OrthoDB" id="1933379at2759"/>
<dbReference type="Proteomes" id="UP000034841">
    <property type="component" value="Unassembled WGS sequence"/>
</dbReference>
<proteinExistence type="inferred from homology"/>
<comment type="pathway">
    <text evidence="3">Ketone metabolism; succinyl-CoA degradation; acetoacetyl-CoA from succinyl-CoA: step 1/1.</text>
</comment>
<dbReference type="NCBIfam" id="TIGR02429">
    <property type="entry name" value="pcaI_scoA_fam"/>
    <property type="match status" value="1"/>
</dbReference>
<gene>
    <name evidence="5" type="primary">oxct1</name>
    <name evidence="5" type="ORF">CFO_g5105</name>
</gene>
<comment type="function">
    <text evidence="3">Key enzyme for ketone body catabolism. Transfers the CoA moiety from succinate to acetoacetate. Formation of the enzyme-CoA intermediate proceeds via an unstable anhydride species formed between the carboxylate groups of the enzyme and substrate.</text>
</comment>
<evidence type="ECO:0000256" key="2">
    <source>
        <dbReference type="ARBA" id="ARBA00022679"/>
    </source>
</evidence>
<dbReference type="SUPFAM" id="SSF100950">
    <property type="entry name" value="NagB/RpiA/CoA transferase-like"/>
    <property type="match status" value="2"/>
</dbReference>
<dbReference type="Pfam" id="PF01144">
    <property type="entry name" value="CoA_trans"/>
    <property type="match status" value="2"/>
</dbReference>
<feature type="active site" description="5-glutamyl coenzyme A thioester intermediate" evidence="4">
    <location>
        <position position="345"/>
    </location>
</feature>
<keyword evidence="2 3" id="KW-0808">Transferase</keyword>
<comment type="caution">
    <text evidence="5">The sequence shown here is derived from an EMBL/GenBank/DDBJ whole genome shotgun (WGS) entry which is preliminary data.</text>
</comment>
<dbReference type="InterPro" id="IPR014388">
    <property type="entry name" value="3-oxoacid_CoA-transferase"/>
</dbReference>
<evidence type="ECO:0000313" key="5">
    <source>
        <dbReference type="EMBL" id="KKF92536.1"/>
    </source>
</evidence>
<dbReference type="GO" id="GO:0046952">
    <property type="term" value="P:ketone body catabolic process"/>
    <property type="evidence" value="ECO:0007669"/>
    <property type="project" value="InterPro"/>
</dbReference>
<dbReference type="PROSITE" id="PS01274">
    <property type="entry name" value="COA_TRANSF_2"/>
    <property type="match status" value="1"/>
</dbReference>
<dbReference type="InterPro" id="IPR004164">
    <property type="entry name" value="CoA_transf_AS"/>
</dbReference>
<dbReference type="InterPro" id="IPR037171">
    <property type="entry name" value="NagB/RpiA_transferase-like"/>
</dbReference>
<dbReference type="InterPro" id="IPR012792">
    <property type="entry name" value="3-oxoacid_CoA-transf_A"/>
</dbReference>
<evidence type="ECO:0000313" key="6">
    <source>
        <dbReference type="Proteomes" id="UP000034841"/>
    </source>
</evidence>
<organism evidence="5 6">
    <name type="scientific">Ceratocystis fimbriata f. sp. platani</name>
    <dbReference type="NCBI Taxonomy" id="88771"/>
    <lineage>
        <taxon>Eukaryota</taxon>
        <taxon>Fungi</taxon>
        <taxon>Dikarya</taxon>
        <taxon>Ascomycota</taxon>
        <taxon>Pezizomycotina</taxon>
        <taxon>Sordariomycetes</taxon>
        <taxon>Hypocreomycetidae</taxon>
        <taxon>Microascales</taxon>
        <taxon>Ceratocystidaceae</taxon>
        <taxon>Ceratocystis</taxon>
    </lineage>
</organism>
<dbReference type="InterPro" id="IPR004165">
    <property type="entry name" value="CoA_trans_fam_I"/>
</dbReference>
<dbReference type="EMBL" id="LBBL01000381">
    <property type="protein sequence ID" value="KKF92536.1"/>
    <property type="molecule type" value="Genomic_DNA"/>
</dbReference>
<reference evidence="5 6" key="1">
    <citation type="submission" date="2015-04" db="EMBL/GenBank/DDBJ databases">
        <title>Genome sequence of Ceratocystis platani, a major pathogen of plane trees.</title>
        <authorList>
            <person name="Belbahri L."/>
        </authorList>
    </citation>
    <scope>NUCLEOTIDE SEQUENCE [LARGE SCALE GENOMIC DNA]</scope>
    <source>
        <strain evidence="5 6">CFO</strain>
    </source>
</reference>
<evidence type="ECO:0000256" key="3">
    <source>
        <dbReference type="PIRNR" id="PIRNR000858"/>
    </source>
</evidence>
<comment type="similarity">
    <text evidence="1 3">Belongs to the 3-oxoacid CoA-transferase family.</text>
</comment>
<sequence length="517" mass="55524">MALRLNRVRVMAALRAGPSFVRCFSVSASRPRINKIVDSPLSAVRDISPSSTVLCGGFGLCGVPNTLIDAIEQTPAIKDLTVVSNNAGTDTDGLSALIRSRQISKMISSYIGANKTFETAYLTGQIELELNPQGTLAERCAAGARGIPAFYTPAGVGTVVETGELPVTHTADGVPERYSAPKRTETFGGRKYVLEESIFADVALVKAHKADRLGNCTFRLTAQNFNRAMGANARLTIVEAEEIVEPGEISADAVHLAGIYVDRVVQSEGTTNPKEKKIERLTFAREETDATKTNAEPEPESKRDFIARRAAREFQNGMHVNLGIGIPTLAPGYINADTEVRLHSENGIIGFGDFPRRGEQDADLINAAKEIVTLKPGAAVFGSDESFGMIRAGRIDLTMLGAMQVSATGDLANWMVPGKIKGFGGAIDLVSNPDHTRVVVTMEHVDKKGRPKILSQCKFPLTGRQCVKRIITDLAVFDVDHASGLTLVEIAEGVTVEEIRAKTAADFAVAADLKPMF</sequence>
<evidence type="ECO:0000256" key="4">
    <source>
        <dbReference type="PIRSR" id="PIRSR000858-1"/>
    </source>
</evidence>
<keyword evidence="3" id="KW-0496">Mitochondrion</keyword>
<dbReference type="AlphaFoldDB" id="A0A0F8AX15"/>
<accession>A0A0F8AX15</accession>
<dbReference type="EC" id="2.8.3.5" evidence="3"/>
<keyword evidence="6" id="KW-1185">Reference proteome</keyword>